<organism evidence="1 2">
    <name type="scientific">Psychromonas ingrahamii (strain DSM 17664 / CCUG 51855 / 37)</name>
    <dbReference type="NCBI Taxonomy" id="357804"/>
    <lineage>
        <taxon>Bacteria</taxon>
        <taxon>Pseudomonadati</taxon>
        <taxon>Pseudomonadota</taxon>
        <taxon>Gammaproteobacteria</taxon>
        <taxon>Alteromonadales</taxon>
        <taxon>Psychromonadaceae</taxon>
        <taxon>Psychromonas</taxon>
    </lineage>
</organism>
<dbReference type="HOGENOM" id="CLU_127644_0_0_6"/>
<protein>
    <recommendedName>
        <fullName evidence="3">Peptidase M15A C-terminal domain-containing protein</fullName>
    </recommendedName>
</protein>
<dbReference type="KEGG" id="pin:Ping_2520"/>
<dbReference type="Proteomes" id="UP000000639">
    <property type="component" value="Chromosome"/>
</dbReference>
<dbReference type="EMBL" id="CP000510">
    <property type="protein sequence ID" value="ABM04241.1"/>
    <property type="molecule type" value="Genomic_DNA"/>
</dbReference>
<dbReference type="eggNOG" id="ENOG502ZBTE">
    <property type="taxonomic scope" value="Bacteria"/>
</dbReference>
<proteinExistence type="predicted"/>
<dbReference type="AlphaFoldDB" id="A1SXM6"/>
<accession>A1SXM6</accession>
<dbReference type="OrthoDB" id="450621at2"/>
<keyword evidence="2" id="KW-1185">Reference proteome</keyword>
<dbReference type="RefSeq" id="WP_011770801.1">
    <property type="nucleotide sequence ID" value="NC_008709.1"/>
</dbReference>
<dbReference type="InterPro" id="IPR009045">
    <property type="entry name" value="Zn_M74/Hedgehog-like"/>
</dbReference>
<dbReference type="SUPFAM" id="SSF55166">
    <property type="entry name" value="Hedgehog/DD-peptidase"/>
    <property type="match status" value="1"/>
</dbReference>
<evidence type="ECO:0000313" key="2">
    <source>
        <dbReference type="Proteomes" id="UP000000639"/>
    </source>
</evidence>
<dbReference type="STRING" id="357804.Ping_2520"/>
<reference evidence="1 2" key="1">
    <citation type="submission" date="2007-01" db="EMBL/GenBank/DDBJ databases">
        <title>Complete sequence of Psychromonas ingrahamii 37.</title>
        <authorList>
            <consortium name="US DOE Joint Genome Institute"/>
            <person name="Copeland A."/>
            <person name="Lucas S."/>
            <person name="Lapidus A."/>
            <person name="Barry K."/>
            <person name="Detter J.C."/>
            <person name="Glavina del Rio T."/>
            <person name="Hammon N."/>
            <person name="Israni S."/>
            <person name="Dalin E."/>
            <person name="Tice H."/>
            <person name="Pitluck S."/>
            <person name="Thompson L.S."/>
            <person name="Brettin T."/>
            <person name="Bruce D."/>
            <person name="Han C."/>
            <person name="Tapia R."/>
            <person name="Schmutz J."/>
            <person name="Larimer F."/>
            <person name="Land M."/>
            <person name="Hauser L."/>
            <person name="Kyrpides N."/>
            <person name="Ivanova N."/>
            <person name="Staley J."/>
            <person name="Richardson P."/>
        </authorList>
    </citation>
    <scope>NUCLEOTIDE SEQUENCE [LARGE SCALE GENOMIC DNA]</scope>
    <source>
        <strain evidence="1 2">37</strain>
    </source>
</reference>
<name>A1SXM6_PSYIN</name>
<gene>
    <name evidence="1" type="ordered locus">Ping_2520</name>
</gene>
<sequence>MAEESQQALQQFSANILFPLEQKFHKINITYGFTSFELLKYIKKNSPGEISPERDQHAAHELNSRGNRICKRDGAACDIVVAGYENQMQLIAQYIITELPFDRLYFYGKNRPLHVSFGPLHKRYLYVKERDNNGKRNAGKGDKYRYHFGLLKYSPNSNKN</sequence>
<evidence type="ECO:0000313" key="1">
    <source>
        <dbReference type="EMBL" id="ABM04241.1"/>
    </source>
</evidence>
<evidence type="ECO:0008006" key="3">
    <source>
        <dbReference type="Google" id="ProtNLM"/>
    </source>
</evidence>